<feature type="compositionally biased region" description="Basic and acidic residues" evidence="4">
    <location>
        <begin position="308"/>
        <end position="338"/>
    </location>
</feature>
<feature type="compositionally biased region" description="Basic and acidic residues" evidence="4">
    <location>
        <begin position="626"/>
        <end position="645"/>
    </location>
</feature>
<feature type="compositionally biased region" description="Basic and acidic residues" evidence="4">
    <location>
        <begin position="542"/>
        <end position="571"/>
    </location>
</feature>
<dbReference type="PANTHER" id="PTHR14150:SF12">
    <property type="entry name" value="U3 SMALL NUCLEOLAR RNA-ASSOCIATED PROTEIN 14 HOMOLOG A"/>
    <property type="match status" value="1"/>
</dbReference>
<feature type="compositionally biased region" description="Polar residues" evidence="4">
    <location>
        <begin position="1"/>
        <end position="11"/>
    </location>
</feature>
<dbReference type="GO" id="GO:0032040">
    <property type="term" value="C:small-subunit processome"/>
    <property type="evidence" value="ECO:0007669"/>
    <property type="project" value="InterPro"/>
</dbReference>
<dbReference type="Proteomes" id="UP000800200">
    <property type="component" value="Unassembled WGS sequence"/>
</dbReference>
<feature type="compositionally biased region" description="Acidic residues" evidence="4">
    <location>
        <begin position="69"/>
        <end position="80"/>
    </location>
</feature>
<proteinExistence type="predicted"/>
<evidence type="ECO:0000313" key="6">
    <source>
        <dbReference type="Proteomes" id="UP000800200"/>
    </source>
</evidence>
<feature type="compositionally biased region" description="Acidic residues" evidence="4">
    <location>
        <begin position="572"/>
        <end position="589"/>
    </location>
</feature>
<feature type="compositionally biased region" description="Basic and acidic residues" evidence="4">
    <location>
        <begin position="514"/>
        <end position="531"/>
    </location>
</feature>
<evidence type="ECO:0000256" key="3">
    <source>
        <dbReference type="ARBA" id="ARBA00023242"/>
    </source>
</evidence>
<evidence type="ECO:0000256" key="1">
    <source>
        <dbReference type="ARBA" id="ARBA00004604"/>
    </source>
</evidence>
<protein>
    <submittedName>
        <fullName evidence="5">Utp14-domain-containing protein</fullName>
    </submittedName>
</protein>
<dbReference type="EMBL" id="ML994613">
    <property type="protein sequence ID" value="KAF2193468.1"/>
    <property type="molecule type" value="Genomic_DNA"/>
</dbReference>
<feature type="compositionally biased region" description="Basic and acidic residues" evidence="4">
    <location>
        <begin position="747"/>
        <end position="765"/>
    </location>
</feature>
<dbReference type="Pfam" id="PF04615">
    <property type="entry name" value="Utp14"/>
    <property type="match status" value="1"/>
</dbReference>
<keyword evidence="6" id="KW-1185">Reference proteome</keyword>
<organism evidence="5 6">
    <name type="scientific">Zopfia rhizophila CBS 207.26</name>
    <dbReference type="NCBI Taxonomy" id="1314779"/>
    <lineage>
        <taxon>Eukaryota</taxon>
        <taxon>Fungi</taxon>
        <taxon>Dikarya</taxon>
        <taxon>Ascomycota</taxon>
        <taxon>Pezizomycotina</taxon>
        <taxon>Dothideomycetes</taxon>
        <taxon>Dothideomycetes incertae sedis</taxon>
        <taxon>Zopfiaceae</taxon>
        <taxon>Zopfia</taxon>
    </lineage>
</organism>
<gene>
    <name evidence="5" type="ORF">K469DRAFT_618601</name>
</gene>
<dbReference type="AlphaFoldDB" id="A0A6A6ERW6"/>
<evidence type="ECO:0000313" key="5">
    <source>
        <dbReference type="EMBL" id="KAF2193468.1"/>
    </source>
</evidence>
<dbReference type="InterPro" id="IPR006709">
    <property type="entry name" value="SSU_processome_Utp14"/>
</dbReference>
<reference evidence="5" key="1">
    <citation type="journal article" date="2020" name="Stud. Mycol.">
        <title>101 Dothideomycetes genomes: a test case for predicting lifestyles and emergence of pathogens.</title>
        <authorList>
            <person name="Haridas S."/>
            <person name="Albert R."/>
            <person name="Binder M."/>
            <person name="Bloem J."/>
            <person name="Labutti K."/>
            <person name="Salamov A."/>
            <person name="Andreopoulos B."/>
            <person name="Baker S."/>
            <person name="Barry K."/>
            <person name="Bills G."/>
            <person name="Bluhm B."/>
            <person name="Cannon C."/>
            <person name="Castanera R."/>
            <person name="Culley D."/>
            <person name="Daum C."/>
            <person name="Ezra D."/>
            <person name="Gonzalez J."/>
            <person name="Henrissat B."/>
            <person name="Kuo A."/>
            <person name="Liang C."/>
            <person name="Lipzen A."/>
            <person name="Lutzoni F."/>
            <person name="Magnuson J."/>
            <person name="Mondo S."/>
            <person name="Nolan M."/>
            <person name="Ohm R."/>
            <person name="Pangilinan J."/>
            <person name="Park H.-J."/>
            <person name="Ramirez L."/>
            <person name="Alfaro M."/>
            <person name="Sun H."/>
            <person name="Tritt A."/>
            <person name="Yoshinaga Y."/>
            <person name="Zwiers L.-H."/>
            <person name="Turgeon B."/>
            <person name="Goodwin S."/>
            <person name="Spatafora J."/>
            <person name="Crous P."/>
            <person name="Grigoriev I."/>
        </authorList>
    </citation>
    <scope>NUCLEOTIDE SEQUENCE</scope>
    <source>
        <strain evidence="5">CBS 207.26</strain>
    </source>
</reference>
<evidence type="ECO:0000256" key="2">
    <source>
        <dbReference type="ARBA" id="ARBA00022553"/>
    </source>
</evidence>
<feature type="region of interest" description="Disordered" evidence="4">
    <location>
        <begin position="514"/>
        <end position="823"/>
    </location>
</feature>
<evidence type="ECO:0000256" key="4">
    <source>
        <dbReference type="SAM" id="MobiDB-lite"/>
    </source>
</evidence>
<feature type="compositionally biased region" description="Basic residues" evidence="4">
    <location>
        <begin position="19"/>
        <end position="28"/>
    </location>
</feature>
<keyword evidence="2" id="KW-0597">Phosphoprotein</keyword>
<dbReference type="GO" id="GO:0006364">
    <property type="term" value="P:rRNA processing"/>
    <property type="evidence" value="ECO:0007669"/>
    <property type="project" value="InterPro"/>
</dbReference>
<name>A0A6A6ERW6_9PEZI</name>
<accession>A0A6A6ERW6</accession>
<feature type="compositionally biased region" description="Acidic residues" evidence="4">
    <location>
        <begin position="118"/>
        <end position="138"/>
    </location>
</feature>
<feature type="compositionally biased region" description="Acidic residues" evidence="4">
    <location>
        <begin position="167"/>
        <end position="198"/>
    </location>
</feature>
<feature type="compositionally biased region" description="Acidic residues" evidence="4">
    <location>
        <begin position="814"/>
        <end position="823"/>
    </location>
</feature>
<feature type="compositionally biased region" description="Basic and acidic residues" evidence="4">
    <location>
        <begin position="727"/>
        <end position="737"/>
    </location>
</feature>
<feature type="compositionally biased region" description="Basic and acidic residues" evidence="4">
    <location>
        <begin position="40"/>
        <end position="59"/>
    </location>
</feature>
<sequence>MPPRISRSSVLGSKPQRSSNKKSNKSQKRALDAFSIASHDQPDGIKIRQHRLGESDLSSHSHRKRARDEDEDDLGSEEEPSEGRRHKQRKAEKGRFDELDVSEGSDSEGNTWTMGHVDEDDDSDIDSDEAFGESDEERFEGWSFRGSSSSNNQKKGKIKSKRRIEEIDPEDDGGEIDLNEEDGMDGEEDEDDFGEDAIDLAMALDQYEDSEEEKSKKFKKKSLKLSGSDEPTKEEDFAMDVASDFSTSDEEEDHDPSKMAQLKNLISSLPTEEEPQTNGPRKAEVHESGAPSEFGVFRKVDLASFKPKVTDPEKKKSLKLLRDDTNPSKRNDIARKLDAPLPKRQQDKLDRAIANKIANETLGRWVDTVKQNRRAEHISFPMKHPDAGESYGESRLIPTTTSTPANDLESTIQSILQQSGLSNGKDDEDQFQKWEELQTNKLPLGEVQARRAELRKQRELLFREEVCAKRIKKIKSKAYRRVHRKERERLIQREKDALRADGIDVSEDEREYNDRRRAEERMGAKHRESKWAKGIKQSGRAAWDEDARAGVTEMARRNEELRRRIEGKEVHNEDEDHSDFSSEEEDGGGEGDKEAGLQRQLSRLKQNPFSVDNSKLGSMAFMQKAEAARKARNDEDIERMRRELAGEETPSEDEDENAAPIGRRKMGPSSKPALPAIRPNVNEFEERPGSDDEAEKYGNDADTTTEKPVNGLSNGAQKAATSRRNKPKETSSAKDDVGVSNPYLMKPAEEKKSEKKLPSLWKAHDSIVAVQEEPKSKSKSKSKKLSSDRRPEPQISAPHADGWQTVTYGNDSGGDQDGDGIENESIDLDVVLRNQALTAKGFAGDDVEADFAAEKNAIIEDEDDKVIDNTLPGWGTWVGEGLSKRAQEKNKGKILTTQNGIKADKRKDAKLDRVIINEKKVKKNNKFMATSLPFRFESREQYERSLRLPKGPEWTTKQTFQDGTKPRVLVKQGIIRPLAKPLV</sequence>
<feature type="compositionally biased region" description="Polar residues" evidence="4">
    <location>
        <begin position="711"/>
        <end position="720"/>
    </location>
</feature>
<keyword evidence="3" id="KW-0539">Nucleus</keyword>
<feature type="compositionally biased region" description="Basic and acidic residues" evidence="4">
    <location>
        <begin position="684"/>
        <end position="699"/>
    </location>
</feature>
<feature type="region of interest" description="Disordered" evidence="4">
    <location>
        <begin position="305"/>
        <end position="348"/>
    </location>
</feature>
<dbReference type="OrthoDB" id="277439at2759"/>
<feature type="compositionally biased region" description="Polar residues" evidence="4">
    <location>
        <begin position="599"/>
        <end position="616"/>
    </location>
</feature>
<comment type="subcellular location">
    <subcellularLocation>
        <location evidence="1">Nucleus</location>
        <location evidence="1">Nucleolus</location>
    </subcellularLocation>
</comment>
<dbReference type="PANTHER" id="PTHR14150">
    <property type="entry name" value="U3 SMALL NUCLEOLAR RNA-ASSOCIATED PROTEIN 14"/>
    <property type="match status" value="1"/>
</dbReference>
<feature type="region of interest" description="Disordered" evidence="4">
    <location>
        <begin position="1"/>
        <end position="293"/>
    </location>
</feature>